<organism evidence="8">
    <name type="scientific">uncultured Anaerotruncus sp</name>
    <dbReference type="NCBI Taxonomy" id="905011"/>
    <lineage>
        <taxon>Bacteria</taxon>
        <taxon>Bacillati</taxon>
        <taxon>Bacillota</taxon>
        <taxon>Clostridia</taxon>
        <taxon>Eubacteriales</taxon>
        <taxon>Oscillospiraceae</taxon>
        <taxon>Anaerotruncus</taxon>
        <taxon>environmental samples</taxon>
    </lineage>
</organism>
<dbReference type="GO" id="GO:0005886">
    <property type="term" value="C:plasma membrane"/>
    <property type="evidence" value="ECO:0007669"/>
    <property type="project" value="UniProtKB-SubCell"/>
</dbReference>
<dbReference type="PROSITE" id="PS50156">
    <property type="entry name" value="SSD"/>
    <property type="match status" value="1"/>
</dbReference>
<feature type="transmembrane region" description="Helical" evidence="6">
    <location>
        <begin position="312"/>
        <end position="330"/>
    </location>
</feature>
<comment type="subcellular location">
    <subcellularLocation>
        <location evidence="1">Cell membrane</location>
        <topology evidence="1">Multi-pass membrane protein</topology>
    </subcellularLocation>
</comment>
<evidence type="ECO:0000256" key="1">
    <source>
        <dbReference type="ARBA" id="ARBA00004651"/>
    </source>
</evidence>
<feature type="domain" description="SSD" evidence="7">
    <location>
        <begin position="547"/>
        <end position="676"/>
    </location>
</feature>
<feature type="transmembrane region" description="Helical" evidence="6">
    <location>
        <begin position="525"/>
        <end position="542"/>
    </location>
</feature>
<feature type="transmembrane region" description="Helical" evidence="6">
    <location>
        <begin position="575"/>
        <end position="595"/>
    </location>
</feature>
<keyword evidence="3 6" id="KW-0812">Transmembrane</keyword>
<keyword evidence="4 6" id="KW-1133">Transmembrane helix</keyword>
<dbReference type="PANTHER" id="PTHR33406:SF13">
    <property type="entry name" value="MEMBRANE PROTEIN YDFJ"/>
    <property type="match status" value="1"/>
</dbReference>
<sequence>MNRSEKMARFIVKKRIPILILAVLLLIPSVLGYVSTFVNYDILSYLPADVESMIGQKYLEDDFSMGSTAMLVVEGMDTHQVSQLKEKIAAIDGVKSALWADDIFDDGFPQEMMPKDVQQLFYSDKGSTMMVISFEESTAANRTVKAIRQIKSTAGKQCFLGGMAAIVEDTQTLVGQEMPLYVLVAVVLSIVVLGLGLRSWLAPVVLMLGITFPIVYNFGTNVFLGQISYITQALAAVLQLAVTMDFSIFLLHRFSEEEAHCASKEEAMAKAITATMSSITGSSLTTIAGFLALCTMRLTLGRDIGLVMAKGVLLGVICTVVILPSLIMAFDKPLQRWQHRAIIVEPKHLPSFVLKHYKGILVAFVALFIPFAVAQAKAPVYYALDQTLPQDLTSIIGTNKLKDDFNMTSTHFLILDDSLPAYQYQQIGDEIQALDGIDLVLSYDKYVGGGIPAEVVPDSVKQIIQNGGKKMMMVNSTYRAASDEENAQIDQINTILKKYDKNAVVAGEGALTKDLIEVADVDFKSVNITSVLAILLIVGICFKSFSLPVLLVLAIEFAISLNMGLPYFTGTQLPFVAGIVIGTIQLGATVDYAILMTTRFREERRAGRTVHDSVYTAVQKCAPSIITSGLTFFAANIGVVCISRMDLIKSLCTLLARGAVISMFSILLVLPAILLVCDKLICKTTKGFLRPAAGSVPRPHPVNEPQH</sequence>
<feature type="transmembrane region" description="Helical" evidence="6">
    <location>
        <begin position="360"/>
        <end position="384"/>
    </location>
</feature>
<keyword evidence="2" id="KW-1003">Cell membrane</keyword>
<evidence type="ECO:0000256" key="2">
    <source>
        <dbReference type="ARBA" id="ARBA00022475"/>
    </source>
</evidence>
<proteinExistence type="predicted"/>
<evidence type="ECO:0000259" key="7">
    <source>
        <dbReference type="PROSITE" id="PS50156"/>
    </source>
</evidence>
<evidence type="ECO:0000256" key="6">
    <source>
        <dbReference type="SAM" id="Phobius"/>
    </source>
</evidence>
<evidence type="ECO:0000313" key="8">
    <source>
        <dbReference type="EMBL" id="SCJ43376.1"/>
    </source>
</evidence>
<dbReference type="PANTHER" id="PTHR33406">
    <property type="entry name" value="MEMBRANE PROTEIN MJ1562-RELATED"/>
    <property type="match status" value="1"/>
</dbReference>
<feature type="transmembrane region" description="Helical" evidence="6">
    <location>
        <begin position="271"/>
        <end position="292"/>
    </location>
</feature>
<feature type="transmembrane region" description="Helical" evidence="6">
    <location>
        <begin position="178"/>
        <end position="197"/>
    </location>
</feature>
<dbReference type="EMBL" id="FMHG01000001">
    <property type="protein sequence ID" value="SCJ43376.1"/>
    <property type="molecule type" value="Genomic_DNA"/>
</dbReference>
<dbReference type="Gene3D" id="1.20.1640.10">
    <property type="entry name" value="Multidrug efflux transporter AcrB transmembrane domain"/>
    <property type="match status" value="2"/>
</dbReference>
<gene>
    <name evidence="8" type="ORF">SAMEA3545359_00338</name>
</gene>
<dbReference type="InterPro" id="IPR004869">
    <property type="entry name" value="MMPL_dom"/>
</dbReference>
<reference evidence="8" key="1">
    <citation type="submission" date="2015-09" db="EMBL/GenBank/DDBJ databases">
        <authorList>
            <consortium name="Pathogen Informatics"/>
        </authorList>
    </citation>
    <scope>NUCLEOTIDE SEQUENCE</scope>
    <source>
        <strain evidence="8">2789STDY5834896</strain>
    </source>
</reference>
<name>A0A1C6GDJ8_9FIRM</name>
<evidence type="ECO:0000256" key="5">
    <source>
        <dbReference type="ARBA" id="ARBA00023136"/>
    </source>
</evidence>
<dbReference type="InterPro" id="IPR000731">
    <property type="entry name" value="SSD"/>
</dbReference>
<dbReference type="SUPFAM" id="SSF82866">
    <property type="entry name" value="Multidrug efflux transporter AcrB transmembrane domain"/>
    <property type="match status" value="2"/>
</dbReference>
<dbReference type="Pfam" id="PF03176">
    <property type="entry name" value="MMPL"/>
    <property type="match status" value="2"/>
</dbReference>
<evidence type="ECO:0000256" key="3">
    <source>
        <dbReference type="ARBA" id="ARBA00022692"/>
    </source>
</evidence>
<keyword evidence="5 6" id="KW-0472">Membrane</keyword>
<accession>A0A1C6GDJ8</accession>
<evidence type="ECO:0000256" key="4">
    <source>
        <dbReference type="ARBA" id="ARBA00022989"/>
    </source>
</evidence>
<dbReference type="AlphaFoldDB" id="A0A1C6GDJ8"/>
<protein>
    <submittedName>
        <fullName evidence="8">Preprotein translocase subunit SecD</fullName>
    </submittedName>
</protein>
<feature type="transmembrane region" description="Helical" evidence="6">
    <location>
        <begin position="654"/>
        <end position="676"/>
    </location>
</feature>
<dbReference type="InterPro" id="IPR050545">
    <property type="entry name" value="Mycobact_MmpL"/>
</dbReference>